<evidence type="ECO:0000259" key="6">
    <source>
        <dbReference type="Pfam" id="PF03865"/>
    </source>
</evidence>
<gene>
    <name evidence="8" type="ORF">AAEY27_00845</name>
</gene>
<keyword evidence="1" id="KW-1134">Transmembrane beta strand</keyword>
<dbReference type="Proteomes" id="UP001466893">
    <property type="component" value="Chromosome"/>
</dbReference>
<feature type="domain" description="Polypeptide-transport-associated ShlB-type" evidence="7">
    <location>
        <begin position="69"/>
        <end position="142"/>
    </location>
</feature>
<dbReference type="PANTHER" id="PTHR34597:SF6">
    <property type="entry name" value="BLR6126 PROTEIN"/>
    <property type="match status" value="1"/>
</dbReference>
<keyword evidence="3" id="KW-0998">Cell outer membrane</keyword>
<feature type="signal peptide" evidence="5">
    <location>
        <begin position="1"/>
        <end position="20"/>
    </location>
</feature>
<feature type="region of interest" description="Disordered" evidence="4">
    <location>
        <begin position="28"/>
        <end position="56"/>
    </location>
</feature>
<name>A0ABZ3BAF8_9ENTR</name>
<dbReference type="InterPro" id="IPR051544">
    <property type="entry name" value="TPS_OM_transporter"/>
</dbReference>
<reference evidence="8 9" key="1">
    <citation type="submission" date="2024-04" db="EMBL/GenBank/DDBJ databases">
        <title>Kosakonia calanthae sp. nov., a halophilic bacterium isolated from leaves of Calanthe tiplacata.</title>
        <authorList>
            <person name="Wu P."/>
        </authorList>
    </citation>
    <scope>NUCLEOTIDE SEQUENCE [LARGE SCALE GENOMIC DNA]</scope>
    <source>
        <strain evidence="8 9">BYX6</strain>
    </source>
</reference>
<dbReference type="Gene3D" id="3.10.20.310">
    <property type="entry name" value="membrane protein fhac"/>
    <property type="match status" value="1"/>
</dbReference>
<keyword evidence="2" id="KW-0812">Transmembrane</keyword>
<dbReference type="InterPro" id="IPR013686">
    <property type="entry name" value="Polypept-transport_assoc_ShlB"/>
</dbReference>
<dbReference type="Pfam" id="PF08479">
    <property type="entry name" value="POTRA_2"/>
    <property type="match status" value="1"/>
</dbReference>
<keyword evidence="1" id="KW-0472">Membrane</keyword>
<feature type="chain" id="PRO_5046921635" evidence="5">
    <location>
        <begin position="21"/>
        <end position="572"/>
    </location>
</feature>
<evidence type="ECO:0000256" key="5">
    <source>
        <dbReference type="SAM" id="SignalP"/>
    </source>
</evidence>
<feature type="domain" description="Haemolysin activator HlyB C-terminal" evidence="6">
    <location>
        <begin position="368"/>
        <end position="528"/>
    </location>
</feature>
<protein>
    <submittedName>
        <fullName evidence="8">POTRA domain-containing protein</fullName>
    </submittedName>
</protein>
<dbReference type="RefSeq" id="WP_342323082.1">
    <property type="nucleotide sequence ID" value="NZ_CP151800.1"/>
</dbReference>
<keyword evidence="9" id="KW-1185">Reference proteome</keyword>
<dbReference type="Pfam" id="PF03865">
    <property type="entry name" value="ShlB"/>
    <property type="match status" value="1"/>
</dbReference>
<evidence type="ECO:0000256" key="4">
    <source>
        <dbReference type="SAM" id="MobiDB-lite"/>
    </source>
</evidence>
<accession>A0ABZ3BAF8</accession>
<evidence type="ECO:0000313" key="9">
    <source>
        <dbReference type="Proteomes" id="UP001466893"/>
    </source>
</evidence>
<evidence type="ECO:0000259" key="7">
    <source>
        <dbReference type="Pfam" id="PF08479"/>
    </source>
</evidence>
<evidence type="ECO:0000313" key="8">
    <source>
        <dbReference type="EMBL" id="WZV98478.1"/>
    </source>
</evidence>
<dbReference type="PANTHER" id="PTHR34597">
    <property type="entry name" value="SLR1661 PROTEIN"/>
    <property type="match status" value="1"/>
</dbReference>
<evidence type="ECO:0000256" key="3">
    <source>
        <dbReference type="ARBA" id="ARBA00023237"/>
    </source>
</evidence>
<proteinExistence type="predicted"/>
<keyword evidence="5" id="KW-0732">Signal</keyword>
<dbReference type="InterPro" id="IPR005565">
    <property type="entry name" value="Hemolysn_activator_HlyB_C"/>
</dbReference>
<dbReference type="EMBL" id="CP151800">
    <property type="protein sequence ID" value="WZV98478.1"/>
    <property type="molecule type" value="Genomic_DNA"/>
</dbReference>
<sequence length="572" mass="63457">MKRPFCAVVLCTALLAIARADTLPSIVDSANPSKPSKNIPEPNAEPAPAPKVTVAKPDSTLTPETPVLVKHIQFIGGTVYPLKSLLIPFAPYANKTVPLKTIIDLANAITARYREDGYPLSYAWLPDNNFHGGTIKIILVEGYIARSNIKSDNANSAERLKRLAKKVMDEKPLSQDTFDRYSQLMTRTPGTKVDVNAQLPKNIYGAAVMQAIATQPHIWDISSTLDTRKGQNLALVNGSLSNLTSYGDQLGIAAFLPLGKRSEQRYLGMNYQQFLNDEGLSMQVKGSLYRDDPNDYDPLLYLPGGIAVDARQKSTQYNGGISFGYPLLLTRQKQVSVLGGVDYTDRRNDYRLRARGFGQTRDLGEQRQNTRYPALEFGVSGFRGFEKTSLAGNLTLRQGIDGAGADTSPGSGIDLDFTRWKATVDAAWLPAETWRLSTSLEGDWSDNNLPEAERTNFGAQRFGRGYQDGEASGDYGYGGQLELRYLHMRKESKWLATVQPYILADSARTRFNQPGYRQQRLSSVAAGVMFGDNRHYSLSLEAARPTGDKPYDSDKRSWRYSLTVTWNFNDLN</sequence>
<evidence type="ECO:0000256" key="1">
    <source>
        <dbReference type="ARBA" id="ARBA00022452"/>
    </source>
</evidence>
<evidence type="ECO:0000256" key="2">
    <source>
        <dbReference type="ARBA" id="ARBA00022692"/>
    </source>
</evidence>
<organism evidence="8 9">
    <name type="scientific">Kosakonia calanthes</name>
    <dbReference type="NCBI Taxonomy" id="3139408"/>
    <lineage>
        <taxon>Bacteria</taxon>
        <taxon>Pseudomonadati</taxon>
        <taxon>Pseudomonadota</taxon>
        <taxon>Gammaproteobacteria</taxon>
        <taxon>Enterobacterales</taxon>
        <taxon>Enterobacteriaceae</taxon>
        <taxon>Kosakonia</taxon>
    </lineage>
</organism>
<dbReference type="Gene3D" id="2.40.160.50">
    <property type="entry name" value="membrane protein fhac: a member of the omp85/tpsb transporter family"/>
    <property type="match status" value="1"/>
</dbReference>